<sequence length="215" mass="25384">MGKFGIDLSLTGLATEASKLNLDNQEADKKPSNINRYQKYPFSRFNMDETQPDVLDKNSPQYLERVIKLLDALDETYQKKYTEYLTQRAKYIAMVEADEERIWNRYILNPFDKTLMVSDLKLHDFKAINFEDRFMKTNNREFFYLRDLQLELFYIGRLVRIGRLERARLEGSDSFIQFRNEWADMLGDYIDDDSVCSDEEGPSICWSSDGPVIED</sequence>
<proteinExistence type="predicted"/>
<evidence type="ECO:0000313" key="2">
    <source>
        <dbReference type="Proteomes" id="UP000693738"/>
    </source>
</evidence>
<dbReference type="AlphaFoldDB" id="A0A8J2N8T6"/>
<name>A0A8J2N8T6_FUSEQ</name>
<comment type="caution">
    <text evidence="1">The sequence shown here is derived from an EMBL/GenBank/DDBJ whole genome shotgun (WGS) entry which is preliminary data.</text>
</comment>
<dbReference type="Proteomes" id="UP000693738">
    <property type="component" value="Unassembled WGS sequence"/>
</dbReference>
<accession>A0A8J2N8T6</accession>
<evidence type="ECO:0000313" key="1">
    <source>
        <dbReference type="EMBL" id="CAG7554918.1"/>
    </source>
</evidence>
<reference evidence="1" key="1">
    <citation type="submission" date="2021-05" db="EMBL/GenBank/DDBJ databases">
        <authorList>
            <person name="Khan N."/>
        </authorList>
    </citation>
    <scope>NUCLEOTIDE SEQUENCE</scope>
</reference>
<dbReference type="EMBL" id="CAJSTJ010000033">
    <property type="protein sequence ID" value="CAG7554918.1"/>
    <property type="molecule type" value="Genomic_DNA"/>
</dbReference>
<organism evidence="1 2">
    <name type="scientific">Fusarium equiseti</name>
    <name type="common">Fusarium scirpi</name>
    <dbReference type="NCBI Taxonomy" id="61235"/>
    <lineage>
        <taxon>Eukaryota</taxon>
        <taxon>Fungi</taxon>
        <taxon>Dikarya</taxon>
        <taxon>Ascomycota</taxon>
        <taxon>Pezizomycotina</taxon>
        <taxon>Sordariomycetes</taxon>
        <taxon>Hypocreomycetidae</taxon>
        <taxon>Hypocreales</taxon>
        <taxon>Nectriaceae</taxon>
        <taxon>Fusarium</taxon>
        <taxon>Fusarium incarnatum-equiseti species complex</taxon>
    </lineage>
</organism>
<protein>
    <submittedName>
        <fullName evidence="1">Uncharacterized protein</fullName>
    </submittedName>
</protein>
<gene>
    <name evidence="1" type="ORF">FEQUK3_LOCUS634</name>
</gene>